<dbReference type="Proteomes" id="UP000092583">
    <property type="component" value="Unassembled WGS sequence"/>
</dbReference>
<evidence type="ECO:0000313" key="2">
    <source>
        <dbReference type="EMBL" id="OCF55225.1"/>
    </source>
</evidence>
<evidence type="ECO:0000256" key="1">
    <source>
        <dbReference type="SAM" id="MobiDB-lite"/>
    </source>
</evidence>
<sequence>MGQTGSRSKNKGDGVAVGDGDSVYTNPSVDLTLGNWDMRDNMIDRIYEITGLTGHRYPTEEEVAEELDHLKKNYLRGIVQTEISDNRDGSYNVKCHNSRAWVEKEVVGLEKEFKGLSKRRSWSISLVATDNGCSRPTGVA</sequence>
<reference evidence="3" key="2">
    <citation type="submission" date="2013-12" db="EMBL/GenBank/DDBJ databases">
        <title>Evolution of pathogenesis and genome organization in the Tremellales.</title>
        <authorList>
            <person name="Cuomo C."/>
            <person name="Litvintseva A."/>
            <person name="Heitman J."/>
            <person name="Chen Y."/>
            <person name="Sun S."/>
            <person name="Springer D."/>
            <person name="Dromer F."/>
            <person name="Young S."/>
            <person name="Zeng Q."/>
            <person name="Chapman S."/>
            <person name="Gujja S."/>
            <person name="Saif S."/>
            <person name="Birren B."/>
        </authorList>
    </citation>
    <scope>NUCLEOTIDE SEQUENCE [LARGE SCALE GENOMIC DNA]</scope>
    <source>
        <strain evidence="3">CBS 10435</strain>
    </source>
</reference>
<proteinExistence type="predicted"/>
<dbReference type="AlphaFoldDB" id="A0A1B9II70"/>
<keyword evidence="3" id="KW-1185">Reference proteome</keyword>
<feature type="region of interest" description="Disordered" evidence="1">
    <location>
        <begin position="1"/>
        <end position="21"/>
    </location>
</feature>
<dbReference type="EMBL" id="KI669467">
    <property type="protein sequence ID" value="OCF55225.1"/>
    <property type="molecule type" value="Genomic_DNA"/>
</dbReference>
<dbReference type="OrthoDB" id="10326204at2759"/>
<protein>
    <submittedName>
        <fullName evidence="2">Uncharacterized protein</fullName>
    </submittedName>
</protein>
<accession>A0A1B9II70</accession>
<reference evidence="2 3" key="1">
    <citation type="submission" date="2013-07" db="EMBL/GenBank/DDBJ databases">
        <title>The Genome Sequence of Kwoniella mangroviensis CBS10435.</title>
        <authorList>
            <consortium name="The Broad Institute Genome Sequencing Platform"/>
            <person name="Cuomo C."/>
            <person name="Litvintseva A."/>
            <person name="Chen Y."/>
            <person name="Heitman J."/>
            <person name="Sun S."/>
            <person name="Springer D."/>
            <person name="Dromer F."/>
            <person name="Young S.K."/>
            <person name="Zeng Q."/>
            <person name="Gargeya S."/>
            <person name="Fitzgerald M."/>
            <person name="Abouelleil A."/>
            <person name="Alvarado L."/>
            <person name="Berlin A.M."/>
            <person name="Chapman S.B."/>
            <person name="Dewar J."/>
            <person name="Goldberg J."/>
            <person name="Griggs A."/>
            <person name="Gujja S."/>
            <person name="Hansen M."/>
            <person name="Howarth C."/>
            <person name="Imamovic A."/>
            <person name="Larimer J."/>
            <person name="McCowan C."/>
            <person name="Murphy C."/>
            <person name="Pearson M."/>
            <person name="Priest M."/>
            <person name="Roberts A."/>
            <person name="Saif S."/>
            <person name="Shea T."/>
            <person name="Sykes S."/>
            <person name="Wortman J."/>
            <person name="Nusbaum C."/>
            <person name="Birren B."/>
        </authorList>
    </citation>
    <scope>NUCLEOTIDE SEQUENCE [LARGE SCALE GENOMIC DNA]</scope>
    <source>
        <strain evidence="2 3">CBS 10435</strain>
    </source>
</reference>
<organism evidence="2 3">
    <name type="scientific">Kwoniella mangroviensis CBS 10435</name>
    <dbReference type="NCBI Taxonomy" id="1331196"/>
    <lineage>
        <taxon>Eukaryota</taxon>
        <taxon>Fungi</taxon>
        <taxon>Dikarya</taxon>
        <taxon>Basidiomycota</taxon>
        <taxon>Agaricomycotina</taxon>
        <taxon>Tremellomycetes</taxon>
        <taxon>Tremellales</taxon>
        <taxon>Cryptococcaceae</taxon>
        <taxon>Kwoniella</taxon>
    </lineage>
</organism>
<evidence type="ECO:0000313" key="3">
    <source>
        <dbReference type="Proteomes" id="UP000092583"/>
    </source>
</evidence>
<name>A0A1B9II70_9TREE</name>
<gene>
    <name evidence="2" type="ORF">L486_07338</name>
</gene>